<sequence>MSVNKILIVAPFVISIIVSIELDKKYYFDIYEFFIFLFISLMVFVDIYDYVNGRDFWSFGNKVKSNDSKILRFYWFFLMVIFYALGIFHFLFRV</sequence>
<protein>
    <submittedName>
        <fullName evidence="2">Uncharacterized protein</fullName>
    </submittedName>
</protein>
<keyword evidence="1" id="KW-0472">Membrane</keyword>
<evidence type="ECO:0000256" key="1">
    <source>
        <dbReference type="SAM" id="Phobius"/>
    </source>
</evidence>
<keyword evidence="1" id="KW-1133">Transmembrane helix</keyword>
<comment type="caution">
    <text evidence="2">The sequence shown here is derived from an EMBL/GenBank/DDBJ whole genome shotgun (WGS) entry which is preliminary data.</text>
</comment>
<name>A0A7Z0UZ99_MORCA</name>
<accession>A0A7Z0UZ99</accession>
<proteinExistence type="predicted"/>
<feature type="transmembrane region" description="Helical" evidence="1">
    <location>
        <begin position="30"/>
        <end position="51"/>
    </location>
</feature>
<feature type="transmembrane region" description="Helical" evidence="1">
    <location>
        <begin position="6"/>
        <end position="23"/>
    </location>
</feature>
<gene>
    <name evidence="2" type="ORF">AO382_0722</name>
</gene>
<dbReference type="AlphaFoldDB" id="A0A7Z0UZ99"/>
<dbReference type="Proteomes" id="UP000078446">
    <property type="component" value="Unassembled WGS sequence"/>
</dbReference>
<feature type="transmembrane region" description="Helical" evidence="1">
    <location>
        <begin position="71"/>
        <end position="92"/>
    </location>
</feature>
<dbReference type="RefSeq" id="WP_147286435.1">
    <property type="nucleotide sequence ID" value="NZ_LXHE01000005.1"/>
</dbReference>
<reference evidence="2 3" key="1">
    <citation type="journal article" date="2016" name="Genome Biol. Evol.">
        <title>Comparative Genomic Analyses of the Moraxella catarrhalis Serosensitive and Seroresistant Lineages Demonstrate Their Independent Evolution.</title>
        <authorList>
            <person name="Earl J.P."/>
            <person name="de Vries S.P."/>
            <person name="Ahmed A."/>
            <person name="Powell E."/>
            <person name="Schultz M.P."/>
            <person name="Hermans P.W."/>
            <person name="Hill D.J."/>
            <person name="Zhou Z."/>
            <person name="Constantinidou C.I."/>
            <person name="Hu F.Z."/>
            <person name="Bootsma H.J."/>
            <person name="Ehrlich G.D."/>
        </authorList>
    </citation>
    <scope>NUCLEOTIDE SEQUENCE [LARGE SCALE GENOMIC DNA]</scope>
    <source>
        <strain evidence="2 3">Z7574</strain>
    </source>
</reference>
<keyword evidence="1" id="KW-0812">Transmembrane</keyword>
<evidence type="ECO:0000313" key="3">
    <source>
        <dbReference type="Proteomes" id="UP000078446"/>
    </source>
</evidence>
<evidence type="ECO:0000313" key="2">
    <source>
        <dbReference type="EMBL" id="OAV01447.1"/>
    </source>
</evidence>
<organism evidence="2 3">
    <name type="scientific">Moraxella catarrhalis</name>
    <name type="common">Branhamella catarrhalis</name>
    <dbReference type="NCBI Taxonomy" id="480"/>
    <lineage>
        <taxon>Bacteria</taxon>
        <taxon>Pseudomonadati</taxon>
        <taxon>Pseudomonadota</taxon>
        <taxon>Gammaproteobacteria</taxon>
        <taxon>Moraxellales</taxon>
        <taxon>Moraxellaceae</taxon>
        <taxon>Moraxella</taxon>
    </lineage>
</organism>
<dbReference type="EMBL" id="LXHE01000005">
    <property type="protein sequence ID" value="OAV01447.1"/>
    <property type="molecule type" value="Genomic_DNA"/>
</dbReference>